<evidence type="ECO:0000313" key="9">
    <source>
        <dbReference type="EMBL" id="HIP88868.1"/>
    </source>
</evidence>
<name>A0A832ZLS1_9EURY</name>
<dbReference type="EMBL" id="DQUR01000094">
    <property type="protein sequence ID" value="HIP88868.1"/>
    <property type="molecule type" value="Genomic_DNA"/>
</dbReference>
<dbReference type="InterPro" id="IPR001173">
    <property type="entry name" value="Glyco_trans_2-like"/>
</dbReference>
<keyword evidence="4 7" id="KW-0812">Transmembrane</keyword>
<evidence type="ECO:0000256" key="2">
    <source>
        <dbReference type="ARBA" id="ARBA00022676"/>
    </source>
</evidence>
<keyword evidence="2" id="KW-0328">Glycosyltransferase</keyword>
<keyword evidence="5 7" id="KW-1133">Transmembrane helix</keyword>
<dbReference type="AlphaFoldDB" id="A0A832ZLS1"/>
<accession>A0A832ZLS1</accession>
<feature type="non-terminal residue" evidence="9">
    <location>
        <position position="1"/>
    </location>
</feature>
<evidence type="ECO:0000256" key="7">
    <source>
        <dbReference type="SAM" id="Phobius"/>
    </source>
</evidence>
<proteinExistence type="predicted"/>
<evidence type="ECO:0000313" key="10">
    <source>
        <dbReference type="Proteomes" id="UP000653692"/>
    </source>
</evidence>
<dbReference type="PANTHER" id="PTHR43867:SF2">
    <property type="entry name" value="CELLULOSE SYNTHASE CATALYTIC SUBUNIT A [UDP-FORMING]"/>
    <property type="match status" value="1"/>
</dbReference>
<feature type="transmembrane region" description="Helical" evidence="7">
    <location>
        <begin position="221"/>
        <end position="244"/>
    </location>
</feature>
<dbReference type="Pfam" id="PF13632">
    <property type="entry name" value="Glyco_trans_2_3"/>
    <property type="match status" value="1"/>
</dbReference>
<sequence>DGTLEIMKSIKSRNPEKVEVVNVPPDRGKSKPRALNYALDLILKEYSHPDYIFILDADYLLSPRAIRTLVGILENAPKYVIGVQGNVRPRNWNRNFVTRFITLERLVGYNVAIEGDLKLNENGKYGGTVALLRFPYVIKLGKFTPDAVTEDTDLWARALIEGYRFWYYHGVIGWEECVETMHDYIKQRSRWAQGHLQVMVNYYWSVLKNCSTIEEAFIEHFYMMSYLVPVFWFLSVVLNGYMILSNITPVYRNSWFYLLVSLMAFLVFWISIAYANWIEKRRHGFGVQWWFVALYPLYFLIFVMGGVIYTLRGLLRLLAGRFYWEKTRRFT</sequence>
<feature type="transmembrane region" description="Helical" evidence="7">
    <location>
        <begin position="289"/>
        <end position="311"/>
    </location>
</feature>
<reference evidence="9" key="1">
    <citation type="journal article" date="2020" name="ISME J.">
        <title>Gammaproteobacteria mediating utilization of methyl-, sulfur- and petroleum organic compounds in deep ocean hydrothermal plumes.</title>
        <authorList>
            <person name="Zhou Z."/>
            <person name="Liu Y."/>
            <person name="Pan J."/>
            <person name="Cron B.R."/>
            <person name="Toner B.M."/>
            <person name="Anantharaman K."/>
            <person name="Breier J.A."/>
            <person name="Dick G.J."/>
            <person name="Li M."/>
        </authorList>
    </citation>
    <scope>NUCLEOTIDE SEQUENCE</scope>
    <source>
        <strain evidence="9">SZUA-1476</strain>
    </source>
</reference>
<gene>
    <name evidence="9" type="ORF">EYH24_02680</name>
</gene>
<protein>
    <submittedName>
        <fullName evidence="9">Glycosyltransferase family 2 protein</fullName>
    </submittedName>
</protein>
<evidence type="ECO:0000259" key="8">
    <source>
        <dbReference type="Pfam" id="PF13632"/>
    </source>
</evidence>
<dbReference type="CDD" id="cd06423">
    <property type="entry name" value="CESA_like"/>
    <property type="match status" value="1"/>
</dbReference>
<keyword evidence="3 9" id="KW-0808">Transferase</keyword>
<dbReference type="InterPro" id="IPR029044">
    <property type="entry name" value="Nucleotide-diphossugar_trans"/>
</dbReference>
<feature type="domain" description="Glycosyltransferase 2-like" evidence="8">
    <location>
        <begin position="51"/>
        <end position="270"/>
    </location>
</feature>
<dbReference type="Gene3D" id="3.90.550.10">
    <property type="entry name" value="Spore Coat Polysaccharide Biosynthesis Protein SpsA, Chain A"/>
    <property type="match status" value="1"/>
</dbReference>
<evidence type="ECO:0000256" key="3">
    <source>
        <dbReference type="ARBA" id="ARBA00022679"/>
    </source>
</evidence>
<dbReference type="InterPro" id="IPR050321">
    <property type="entry name" value="Glycosyltr_2/OpgH_subfam"/>
</dbReference>
<evidence type="ECO:0000256" key="1">
    <source>
        <dbReference type="ARBA" id="ARBA00004141"/>
    </source>
</evidence>
<dbReference type="Proteomes" id="UP000653692">
    <property type="component" value="Unassembled WGS sequence"/>
</dbReference>
<dbReference type="SUPFAM" id="SSF53448">
    <property type="entry name" value="Nucleotide-diphospho-sugar transferases"/>
    <property type="match status" value="1"/>
</dbReference>
<evidence type="ECO:0000256" key="4">
    <source>
        <dbReference type="ARBA" id="ARBA00022692"/>
    </source>
</evidence>
<dbReference type="GO" id="GO:0016020">
    <property type="term" value="C:membrane"/>
    <property type="evidence" value="ECO:0007669"/>
    <property type="project" value="UniProtKB-SubCell"/>
</dbReference>
<dbReference type="PANTHER" id="PTHR43867">
    <property type="entry name" value="CELLULOSE SYNTHASE CATALYTIC SUBUNIT A [UDP-FORMING]"/>
    <property type="match status" value="1"/>
</dbReference>
<evidence type="ECO:0000256" key="6">
    <source>
        <dbReference type="ARBA" id="ARBA00023136"/>
    </source>
</evidence>
<evidence type="ECO:0000256" key="5">
    <source>
        <dbReference type="ARBA" id="ARBA00022989"/>
    </source>
</evidence>
<comment type="caution">
    <text evidence="9">The sequence shown here is derived from an EMBL/GenBank/DDBJ whole genome shotgun (WGS) entry which is preliminary data.</text>
</comment>
<keyword evidence="6 7" id="KW-0472">Membrane</keyword>
<organism evidence="9 10">
    <name type="scientific">Thermococcus paralvinellae</name>
    <dbReference type="NCBI Taxonomy" id="582419"/>
    <lineage>
        <taxon>Archaea</taxon>
        <taxon>Methanobacteriati</taxon>
        <taxon>Methanobacteriota</taxon>
        <taxon>Thermococci</taxon>
        <taxon>Thermococcales</taxon>
        <taxon>Thermococcaceae</taxon>
        <taxon>Thermococcus</taxon>
    </lineage>
</organism>
<dbReference type="GO" id="GO:0016757">
    <property type="term" value="F:glycosyltransferase activity"/>
    <property type="evidence" value="ECO:0007669"/>
    <property type="project" value="UniProtKB-KW"/>
</dbReference>
<feature type="transmembrane region" description="Helical" evidence="7">
    <location>
        <begin position="256"/>
        <end position="277"/>
    </location>
</feature>
<comment type="subcellular location">
    <subcellularLocation>
        <location evidence="1">Membrane</location>
        <topology evidence="1">Multi-pass membrane protein</topology>
    </subcellularLocation>
</comment>